<evidence type="ECO:0000256" key="3">
    <source>
        <dbReference type="ARBA" id="ARBA00022989"/>
    </source>
</evidence>
<comment type="subcellular location">
    <subcellularLocation>
        <location evidence="1">Membrane</location>
        <topology evidence="1">Multi-pass membrane protein</topology>
    </subcellularLocation>
</comment>
<name>A0A1V8M746_9GAMM</name>
<dbReference type="Pfam" id="PF05154">
    <property type="entry name" value="TM2"/>
    <property type="match status" value="1"/>
</dbReference>
<dbReference type="InterPro" id="IPR007829">
    <property type="entry name" value="TM2"/>
</dbReference>
<feature type="transmembrane region" description="Helical" evidence="5">
    <location>
        <begin position="99"/>
        <end position="125"/>
    </location>
</feature>
<feature type="domain" description="TM2" evidence="6">
    <location>
        <begin position="68"/>
        <end position="122"/>
    </location>
</feature>
<gene>
    <name evidence="7" type="ORF">AU255_04740</name>
</gene>
<evidence type="ECO:0000256" key="5">
    <source>
        <dbReference type="SAM" id="Phobius"/>
    </source>
</evidence>
<accession>A0A1V8M746</accession>
<dbReference type="OrthoDB" id="5567215at2"/>
<dbReference type="AlphaFoldDB" id="A0A1V8M746"/>
<protein>
    <recommendedName>
        <fullName evidence="6">TM2 domain-containing protein</fullName>
    </recommendedName>
</protein>
<organism evidence="7 8">
    <name type="scientific">Methyloprofundus sedimenti</name>
    <dbReference type="NCBI Taxonomy" id="1420851"/>
    <lineage>
        <taxon>Bacteria</taxon>
        <taxon>Pseudomonadati</taxon>
        <taxon>Pseudomonadota</taxon>
        <taxon>Gammaproteobacteria</taxon>
        <taxon>Methylococcales</taxon>
        <taxon>Methylococcaceae</taxon>
        <taxon>Methyloprofundus</taxon>
    </lineage>
</organism>
<keyword evidence="3 5" id="KW-1133">Transmembrane helix</keyword>
<proteinExistence type="predicted"/>
<evidence type="ECO:0000313" key="8">
    <source>
        <dbReference type="Proteomes" id="UP000191980"/>
    </source>
</evidence>
<feature type="transmembrane region" description="Helical" evidence="5">
    <location>
        <begin position="72"/>
        <end position="93"/>
    </location>
</feature>
<sequence>MIGKIKSYDEDTQTGVIKSDEQFYEFHVSEWSEPVLPIIDSDVLFEGEGANATMVTLIGSYMDHQEPVKSRIIALSLALFPLTGFFAGHRWYLGFYKLAVIQSLVCIATLGFGILWPIVDAFLLYSGRICKDQQGRPLK</sequence>
<evidence type="ECO:0000256" key="1">
    <source>
        <dbReference type="ARBA" id="ARBA00004141"/>
    </source>
</evidence>
<dbReference type="EMBL" id="LPUF01000001">
    <property type="protein sequence ID" value="OQK17203.1"/>
    <property type="molecule type" value="Genomic_DNA"/>
</dbReference>
<dbReference type="STRING" id="1420851.AU255_04740"/>
<evidence type="ECO:0000256" key="4">
    <source>
        <dbReference type="ARBA" id="ARBA00023136"/>
    </source>
</evidence>
<evidence type="ECO:0000313" key="7">
    <source>
        <dbReference type="EMBL" id="OQK17203.1"/>
    </source>
</evidence>
<dbReference type="GO" id="GO:0016020">
    <property type="term" value="C:membrane"/>
    <property type="evidence" value="ECO:0007669"/>
    <property type="project" value="UniProtKB-SubCell"/>
</dbReference>
<keyword evidence="2 5" id="KW-0812">Transmembrane</keyword>
<dbReference type="RefSeq" id="WP_080521816.1">
    <property type="nucleotide sequence ID" value="NZ_LPUF01000001.1"/>
</dbReference>
<keyword evidence="8" id="KW-1185">Reference proteome</keyword>
<comment type="caution">
    <text evidence="7">The sequence shown here is derived from an EMBL/GenBank/DDBJ whole genome shotgun (WGS) entry which is preliminary data.</text>
</comment>
<reference evidence="7 8" key="1">
    <citation type="submission" date="2015-12" db="EMBL/GenBank/DDBJ databases">
        <authorList>
            <person name="Shamseldin A."/>
            <person name="Moawad H."/>
            <person name="Abd El-Rahim W.M."/>
            <person name="Sadowsky M.J."/>
        </authorList>
    </citation>
    <scope>NUCLEOTIDE SEQUENCE [LARGE SCALE GENOMIC DNA]</scope>
    <source>
        <strain evidence="7 8">WF1</strain>
    </source>
</reference>
<dbReference type="Proteomes" id="UP000191980">
    <property type="component" value="Unassembled WGS sequence"/>
</dbReference>
<keyword evidence="4 5" id="KW-0472">Membrane</keyword>
<evidence type="ECO:0000256" key="2">
    <source>
        <dbReference type="ARBA" id="ARBA00022692"/>
    </source>
</evidence>
<evidence type="ECO:0000259" key="6">
    <source>
        <dbReference type="Pfam" id="PF05154"/>
    </source>
</evidence>